<sequence>MRSHRIGRWAATSLATALIIAPLAAAPALASPAPAVQPAAPQSAGVLPFSPADGTAQGAVEWFEANAGSTDYEGLCEMAAENAWGVTGVWPSAIDHWNGAVAAGKAHTDGSTPPAGAFVYWNISEYGHVGIADGNGGFHSSSINGALGHADSTSYFTNYLGWSDPQVPAGS</sequence>
<gene>
    <name evidence="2" type="ORF">QFW96_07055</name>
</gene>
<feature type="chain" id="PRO_5045407977" evidence="1">
    <location>
        <begin position="31"/>
        <end position="171"/>
    </location>
</feature>
<comment type="caution">
    <text evidence="2">The sequence shown here is derived from an EMBL/GenBank/DDBJ whole genome shotgun (WGS) entry which is preliminary data.</text>
</comment>
<evidence type="ECO:0000313" key="3">
    <source>
        <dbReference type="Proteomes" id="UP001237595"/>
    </source>
</evidence>
<evidence type="ECO:0000256" key="1">
    <source>
        <dbReference type="SAM" id="SignalP"/>
    </source>
</evidence>
<accession>A0ABT6PLJ1</accession>
<dbReference type="Proteomes" id="UP001237595">
    <property type="component" value="Unassembled WGS sequence"/>
</dbReference>
<proteinExistence type="predicted"/>
<reference evidence="2 3" key="1">
    <citation type="submission" date="2023-04" db="EMBL/GenBank/DDBJ databases">
        <title>Draft genome sequence of Saccharopolyspora sp. TS4A08 isolated from sweet potato rhizospheric soil.</title>
        <authorList>
            <person name="Suksaard P."/>
            <person name="Duangmal K."/>
        </authorList>
    </citation>
    <scope>NUCLEOTIDE SEQUENCE [LARGE SCALE GENOMIC DNA]</scope>
    <source>
        <strain evidence="2 3">TS4A08</strain>
    </source>
</reference>
<evidence type="ECO:0000313" key="2">
    <source>
        <dbReference type="EMBL" id="MDI2028361.1"/>
    </source>
</evidence>
<protein>
    <submittedName>
        <fullName evidence="2">CHAP domain-containing protein</fullName>
    </submittedName>
</protein>
<dbReference type="RefSeq" id="WP_281454739.1">
    <property type="nucleotide sequence ID" value="NZ_JASAOF010000003.1"/>
</dbReference>
<feature type="signal peptide" evidence="1">
    <location>
        <begin position="1"/>
        <end position="30"/>
    </location>
</feature>
<organism evidence="2 3">
    <name type="scientific">Saccharopolyspora ipomoeae</name>
    <dbReference type="NCBI Taxonomy" id="3042027"/>
    <lineage>
        <taxon>Bacteria</taxon>
        <taxon>Bacillati</taxon>
        <taxon>Actinomycetota</taxon>
        <taxon>Actinomycetes</taxon>
        <taxon>Pseudonocardiales</taxon>
        <taxon>Pseudonocardiaceae</taxon>
        <taxon>Saccharopolyspora</taxon>
    </lineage>
</organism>
<keyword evidence="3" id="KW-1185">Reference proteome</keyword>
<name>A0ABT6PLJ1_9PSEU</name>
<keyword evidence="1" id="KW-0732">Signal</keyword>
<dbReference type="EMBL" id="JASAOF010000003">
    <property type="protein sequence ID" value="MDI2028361.1"/>
    <property type="molecule type" value="Genomic_DNA"/>
</dbReference>